<evidence type="ECO:0000256" key="2">
    <source>
        <dbReference type="ARBA" id="ARBA00006824"/>
    </source>
</evidence>
<proteinExistence type="inferred from homology"/>
<dbReference type="STRING" id="37001.A0A1A9WEV4"/>
<dbReference type="InterPro" id="IPR007248">
    <property type="entry name" value="Mpv17_PMP22"/>
</dbReference>
<dbReference type="GO" id="GO:0005739">
    <property type="term" value="C:mitochondrion"/>
    <property type="evidence" value="ECO:0007669"/>
    <property type="project" value="TreeGrafter"/>
</dbReference>
<sequence>MGLGDLLAQHYDGANSLNSIKWFRTVKYASIGFFFIGPALNYWSNIMHPWSCLQRNRTFAVLKQIISDQIYLAPSLNLGLVFLSDILSANSYADTEKRICEKYIFVMKRHYVFWPAVQLFCTFAIQPNLQLLLANTLAVGWFAYLSIMLNNDERAKKKVERIVENRICQPLLDQSYLYEKKKIEEERSHRLATTIEDQNDITQRLTTRHILLCRLLTQEVQDKPKTTIA</sequence>
<evidence type="ECO:0000256" key="5">
    <source>
        <dbReference type="ARBA" id="ARBA00023136"/>
    </source>
</evidence>
<dbReference type="PANTHER" id="PTHR11266:SF17">
    <property type="entry name" value="PROTEIN MPV17"/>
    <property type="match status" value="1"/>
</dbReference>
<keyword evidence="3" id="KW-0812">Transmembrane</keyword>
<reference evidence="8" key="2">
    <citation type="submission" date="2020-05" db="UniProtKB">
        <authorList>
            <consortium name="EnsemblMetazoa"/>
        </authorList>
    </citation>
    <scope>IDENTIFICATION</scope>
    <source>
        <strain evidence="8">IAEA</strain>
    </source>
</reference>
<evidence type="ECO:0000256" key="4">
    <source>
        <dbReference type="ARBA" id="ARBA00022989"/>
    </source>
</evidence>
<comment type="similarity">
    <text evidence="2 7">Belongs to the peroxisomal membrane protein PXMP2/4 family.</text>
</comment>
<dbReference type="Proteomes" id="UP000091820">
    <property type="component" value="Unassembled WGS sequence"/>
</dbReference>
<comment type="subcellular location">
    <subcellularLocation>
        <location evidence="1">Membrane</location>
        <topology evidence="1">Multi-pass membrane protein</topology>
    </subcellularLocation>
</comment>
<dbReference type="Pfam" id="PF04117">
    <property type="entry name" value="Mpv17_PMP22"/>
    <property type="match status" value="1"/>
</dbReference>
<evidence type="ECO:0000256" key="3">
    <source>
        <dbReference type="ARBA" id="ARBA00022692"/>
    </source>
</evidence>
<name>A0A1A9WEV4_9MUSC</name>
<keyword evidence="9" id="KW-1185">Reference proteome</keyword>
<evidence type="ECO:0000256" key="6">
    <source>
        <dbReference type="ARBA" id="ARBA00049743"/>
    </source>
</evidence>
<accession>A0A1A9WEV4</accession>
<dbReference type="PANTHER" id="PTHR11266">
    <property type="entry name" value="PEROXISOMAL MEMBRANE PROTEIN 2, PXMP2 MPV17"/>
    <property type="match status" value="1"/>
</dbReference>
<dbReference type="GO" id="GO:0015267">
    <property type="term" value="F:channel activity"/>
    <property type="evidence" value="ECO:0007669"/>
    <property type="project" value="TreeGrafter"/>
</dbReference>
<keyword evidence="4" id="KW-1133">Transmembrane helix</keyword>
<protein>
    <recommendedName>
        <fullName evidence="6">Mitochondrial inner membrane protein Mpv17</fullName>
    </recommendedName>
</protein>
<dbReference type="GO" id="GO:0016020">
    <property type="term" value="C:membrane"/>
    <property type="evidence" value="ECO:0007669"/>
    <property type="project" value="UniProtKB-SubCell"/>
</dbReference>
<dbReference type="EnsemblMetazoa" id="GBRI017104-RA">
    <property type="protein sequence ID" value="GBRI017104-PA"/>
    <property type="gene ID" value="GBRI017104"/>
</dbReference>
<evidence type="ECO:0000313" key="9">
    <source>
        <dbReference type="Proteomes" id="UP000091820"/>
    </source>
</evidence>
<dbReference type="VEuPathDB" id="VectorBase:GBRI017104"/>
<keyword evidence="5" id="KW-0472">Membrane</keyword>
<reference evidence="9" key="1">
    <citation type="submission" date="2014-03" db="EMBL/GenBank/DDBJ databases">
        <authorList>
            <person name="Aksoy S."/>
            <person name="Warren W."/>
            <person name="Wilson R.K."/>
        </authorList>
    </citation>
    <scope>NUCLEOTIDE SEQUENCE [LARGE SCALE GENOMIC DNA]</scope>
    <source>
        <strain evidence="9">IAEA</strain>
    </source>
</reference>
<evidence type="ECO:0000256" key="7">
    <source>
        <dbReference type="RuleBase" id="RU363053"/>
    </source>
</evidence>
<evidence type="ECO:0000313" key="8">
    <source>
        <dbReference type="EnsemblMetazoa" id="GBRI017104-PA"/>
    </source>
</evidence>
<organism evidence="8 9">
    <name type="scientific">Glossina brevipalpis</name>
    <dbReference type="NCBI Taxonomy" id="37001"/>
    <lineage>
        <taxon>Eukaryota</taxon>
        <taxon>Metazoa</taxon>
        <taxon>Ecdysozoa</taxon>
        <taxon>Arthropoda</taxon>
        <taxon>Hexapoda</taxon>
        <taxon>Insecta</taxon>
        <taxon>Pterygota</taxon>
        <taxon>Neoptera</taxon>
        <taxon>Endopterygota</taxon>
        <taxon>Diptera</taxon>
        <taxon>Brachycera</taxon>
        <taxon>Muscomorpha</taxon>
        <taxon>Hippoboscoidea</taxon>
        <taxon>Glossinidae</taxon>
        <taxon>Glossina</taxon>
    </lineage>
</organism>
<dbReference type="GO" id="GO:1901858">
    <property type="term" value="P:regulation of mitochondrial DNA metabolic process"/>
    <property type="evidence" value="ECO:0007669"/>
    <property type="project" value="TreeGrafter"/>
</dbReference>
<evidence type="ECO:0000256" key="1">
    <source>
        <dbReference type="ARBA" id="ARBA00004141"/>
    </source>
</evidence>
<dbReference type="AlphaFoldDB" id="A0A1A9WEV4"/>